<dbReference type="SUPFAM" id="SSF103378">
    <property type="entry name" value="2-methylcitrate dehydratase PrpD"/>
    <property type="match status" value="1"/>
</dbReference>
<dbReference type="Pfam" id="PF19305">
    <property type="entry name" value="MmgE_PrpD_C"/>
    <property type="match status" value="1"/>
</dbReference>
<sequence>MTSTSSTAAAGDHSNPSNQGNPSEVLATFAANLAFEGIPHEVIERTVNLYVDWVGSALAGKGARPVESIAKFARATGPSDGPAEVLIDGSRTSPFFAAMVNGAASHFVEQDDVHNGSVFHPAAVVFPVALALAQQLGASGREMITAAVAGYEVGIRIGEFLGRSHYKVFHTTGTAGTVAAAATAGRLLKLSPAAMLDAFGSAGTQAAGLWEFLRDAADSKQLHTAMAAANGLMAAQLAADGFKGAKRILEGAKGMAAGMSTDADPAKLVDRLGERWATVETSFKYHAACRHTHPAADALLDVVVKNKLKPQEIERVVAHVHQGAIDVLGAVVKPQTVHQAKFNMGTVLAIVSHYGYAGVNEFEQHFLADPVVAFRGKVEMVYDEEVDGAYPARWIGKVSVYLTDGRVLRGRVDEPKGDPGNTLSRDEISTKLRQLVKFSGALAEADVDALLEAAWCIVDEPRLGDIVGQLATARHANPAAAAA</sequence>
<gene>
    <name evidence="5" type="ORF">KZJ38_29060</name>
</gene>
<dbReference type="PANTHER" id="PTHR16943:SF8">
    <property type="entry name" value="2-METHYLCITRATE DEHYDRATASE"/>
    <property type="match status" value="1"/>
</dbReference>
<dbReference type="PANTHER" id="PTHR16943">
    <property type="entry name" value="2-METHYLCITRATE DEHYDRATASE-RELATED"/>
    <property type="match status" value="1"/>
</dbReference>
<name>A0ABX8UXT1_9BURK</name>
<evidence type="ECO:0000313" key="5">
    <source>
        <dbReference type="EMBL" id="QYD73843.1"/>
    </source>
</evidence>
<dbReference type="InterPro" id="IPR045336">
    <property type="entry name" value="MmgE_PrpD_N"/>
</dbReference>
<dbReference type="RefSeq" id="WP_219803696.1">
    <property type="nucleotide sequence ID" value="NZ_CP080096.1"/>
</dbReference>
<dbReference type="InterPro" id="IPR042188">
    <property type="entry name" value="MmgE/PrpD_sf_2"/>
</dbReference>
<dbReference type="Proteomes" id="UP000826462">
    <property type="component" value="Chromosome 2"/>
</dbReference>
<protein>
    <submittedName>
        <fullName evidence="5">MmgE/PrpD family protein</fullName>
    </submittedName>
</protein>
<keyword evidence="6" id="KW-1185">Reference proteome</keyword>
<dbReference type="Pfam" id="PF03972">
    <property type="entry name" value="MmgE_PrpD_N"/>
    <property type="match status" value="1"/>
</dbReference>
<feature type="compositionally biased region" description="Polar residues" evidence="2">
    <location>
        <begin position="1"/>
        <end position="22"/>
    </location>
</feature>
<reference evidence="5 6" key="1">
    <citation type="submission" date="2021-07" db="EMBL/GenBank/DDBJ databases">
        <title>Paraburkholderia edwinii protects Aspergillus sp. from phenazines by acting as a toxin sponge.</title>
        <authorList>
            <person name="Dahlstrom K.M."/>
            <person name="Newman D.K."/>
        </authorList>
    </citation>
    <scope>NUCLEOTIDE SEQUENCE [LARGE SCALE GENOMIC DNA]</scope>
    <source>
        <strain evidence="5 6">Pe01</strain>
    </source>
</reference>
<feature type="domain" description="MmgE/PrpD C-terminal" evidence="4">
    <location>
        <begin position="286"/>
        <end position="455"/>
    </location>
</feature>
<organism evidence="5 6">
    <name type="scientific">Paraburkholderia edwinii</name>
    <dbReference type="NCBI Taxonomy" id="2861782"/>
    <lineage>
        <taxon>Bacteria</taxon>
        <taxon>Pseudomonadati</taxon>
        <taxon>Pseudomonadota</taxon>
        <taxon>Betaproteobacteria</taxon>
        <taxon>Burkholderiales</taxon>
        <taxon>Burkholderiaceae</taxon>
        <taxon>Paraburkholderia</taxon>
    </lineage>
</organism>
<dbReference type="Gene3D" id="3.30.1330.120">
    <property type="entry name" value="2-methylcitrate dehydratase PrpD"/>
    <property type="match status" value="1"/>
</dbReference>
<dbReference type="Gene3D" id="1.10.4100.10">
    <property type="entry name" value="2-methylcitrate dehydratase PrpD"/>
    <property type="match status" value="1"/>
</dbReference>
<dbReference type="InterPro" id="IPR042183">
    <property type="entry name" value="MmgE/PrpD_sf_1"/>
</dbReference>
<accession>A0ABX8UXT1</accession>
<dbReference type="InterPro" id="IPR036148">
    <property type="entry name" value="MmgE/PrpD_sf"/>
</dbReference>
<proteinExistence type="inferred from homology"/>
<feature type="region of interest" description="Disordered" evidence="2">
    <location>
        <begin position="1"/>
        <end position="23"/>
    </location>
</feature>
<evidence type="ECO:0000256" key="1">
    <source>
        <dbReference type="ARBA" id="ARBA00006174"/>
    </source>
</evidence>
<feature type="domain" description="MmgE/PrpD N-terminal" evidence="3">
    <location>
        <begin position="25"/>
        <end position="265"/>
    </location>
</feature>
<comment type="similarity">
    <text evidence="1">Belongs to the PrpD family.</text>
</comment>
<evidence type="ECO:0000256" key="2">
    <source>
        <dbReference type="SAM" id="MobiDB-lite"/>
    </source>
</evidence>
<evidence type="ECO:0000259" key="3">
    <source>
        <dbReference type="Pfam" id="PF03972"/>
    </source>
</evidence>
<evidence type="ECO:0000259" key="4">
    <source>
        <dbReference type="Pfam" id="PF19305"/>
    </source>
</evidence>
<dbReference type="InterPro" id="IPR045337">
    <property type="entry name" value="MmgE_PrpD_C"/>
</dbReference>
<evidence type="ECO:0000313" key="6">
    <source>
        <dbReference type="Proteomes" id="UP000826462"/>
    </source>
</evidence>
<dbReference type="InterPro" id="IPR005656">
    <property type="entry name" value="MmgE_PrpD"/>
</dbReference>
<dbReference type="EMBL" id="CP080096">
    <property type="protein sequence ID" value="QYD73843.1"/>
    <property type="molecule type" value="Genomic_DNA"/>
</dbReference>